<dbReference type="EMBL" id="LGRX02035851">
    <property type="protein sequence ID" value="KAK3232918.1"/>
    <property type="molecule type" value="Genomic_DNA"/>
</dbReference>
<comment type="caution">
    <text evidence="2">The sequence shown here is derived from an EMBL/GenBank/DDBJ whole genome shotgun (WGS) entry which is preliminary data.</text>
</comment>
<organism evidence="2 3">
    <name type="scientific">Cymbomonas tetramitiformis</name>
    <dbReference type="NCBI Taxonomy" id="36881"/>
    <lineage>
        <taxon>Eukaryota</taxon>
        <taxon>Viridiplantae</taxon>
        <taxon>Chlorophyta</taxon>
        <taxon>Pyramimonadophyceae</taxon>
        <taxon>Pyramimonadales</taxon>
        <taxon>Pyramimonadaceae</taxon>
        <taxon>Cymbomonas</taxon>
    </lineage>
</organism>
<evidence type="ECO:0000259" key="1">
    <source>
        <dbReference type="Pfam" id="PF25794"/>
    </source>
</evidence>
<dbReference type="InterPro" id="IPR052972">
    <property type="entry name" value="Sacsin_chaperone_reg"/>
</dbReference>
<gene>
    <name evidence="2" type="ORF">CYMTET_56753</name>
</gene>
<name>A0AAE0BAA3_9CHLO</name>
<dbReference type="InterPro" id="IPR058210">
    <property type="entry name" value="SACS/Nov_dom"/>
</dbReference>
<protein>
    <recommendedName>
        <fullName evidence="1">Sacsin/Nov domain-containing protein</fullName>
    </recommendedName>
</protein>
<reference evidence="2 3" key="1">
    <citation type="journal article" date="2015" name="Genome Biol. Evol.">
        <title>Comparative Genomics of a Bacterivorous Green Alga Reveals Evolutionary Causalities and Consequences of Phago-Mixotrophic Mode of Nutrition.</title>
        <authorList>
            <person name="Burns J.A."/>
            <person name="Paasch A."/>
            <person name="Narechania A."/>
            <person name="Kim E."/>
        </authorList>
    </citation>
    <scope>NUCLEOTIDE SEQUENCE [LARGE SCALE GENOMIC DNA]</scope>
    <source>
        <strain evidence="2 3">PLY_AMNH</strain>
    </source>
</reference>
<proteinExistence type="predicted"/>
<evidence type="ECO:0000313" key="3">
    <source>
        <dbReference type="Proteomes" id="UP001190700"/>
    </source>
</evidence>
<dbReference type="PANTHER" id="PTHR15600">
    <property type="entry name" value="SACSIN"/>
    <property type="match status" value="1"/>
</dbReference>
<keyword evidence="3" id="KW-1185">Reference proteome</keyword>
<feature type="domain" description="Sacsin/Nov" evidence="1">
    <location>
        <begin position="1"/>
        <end position="173"/>
    </location>
</feature>
<evidence type="ECO:0000313" key="2">
    <source>
        <dbReference type="EMBL" id="KAK3232918.1"/>
    </source>
</evidence>
<dbReference type="GO" id="GO:0030544">
    <property type="term" value="F:Hsp70 protein binding"/>
    <property type="evidence" value="ECO:0007669"/>
    <property type="project" value="TreeGrafter"/>
</dbReference>
<dbReference type="SUPFAM" id="SSF55874">
    <property type="entry name" value="ATPase domain of HSP90 chaperone/DNA topoisomerase II/histidine kinase"/>
    <property type="match status" value="2"/>
</dbReference>
<dbReference type="Pfam" id="PF25794">
    <property type="entry name" value="SACS"/>
    <property type="match status" value="2"/>
</dbReference>
<accession>A0AAE0BAA3</accession>
<dbReference type="InterPro" id="IPR036890">
    <property type="entry name" value="HATPase_C_sf"/>
</dbReference>
<dbReference type="Proteomes" id="UP001190700">
    <property type="component" value="Unassembled WGS sequence"/>
</dbReference>
<sequence length="2918" mass="313713">MFSDADFDAICKLGVGSKQTRAGKIGRFGVGFSSVYNFTDVPTIFSNKTLLILDPHVAYLTDEYASNAEPGVCIDFTDPEAHENISGHFWTCDGLPIEGPSDAFAKKTPYQGSLFRIPFRSTETAKESQISDLLIDTDVAKIITQRLLREIDRWLLFLNHVRDIQVTILDADGSCTTPIHAHRRSLHTFDLARHTLASAGALTMPHPHTGTTAAVADVLSIGTTMASAASSTGVSTSASAASCSSHARVRQQDTRLVDADDAADGVHYLRVRNQGVGVALQIRCSSIASEIHGQQHHGSAQEMGVGPAAAAEVVGLSMEPDASAPPGRIFCFLPLPCSASLGVRFHVHAPFHVAQDRRSVLLDAANGLDVTGTVQHNLDLLRSAIPREMVRLLVILAAHLPAARGRSGAPHDGTTSAYFALFPRPSLPEGSPGRMLSEAFYTCMASIDYKGARLLPCRSSEGDAVPATTAGGDDRCPIHLRDGSACLTVVAATDALFTCKAAGSKAPGELYERVSACLARRGTGADVAVVDAPPDVLQGLRQAGVEVCVLEGGWLRRFLTSTAATSVAVLDASVRQTADPPTAPSSGQGRHLHLAPEEVADLLELGCSQAVRFDTATNAAPQAVYLVEDPVEATLLQRAPQITVHSALKEWDRRPKLRWLLEQCAIERRLQVHQLTVEALPAVLREVLPSEVQPGGGDSSSTCVAAVDMAQHELPVQVIECLWKWLQRHPVNVLQCLPGWALLPGAAAGYGPGGAATEHDAGVSVTQGRSNHQQQQQQCVLFRLHAVGTPECRLWDNSAASPALRALLQRVPGGSLLEPPPWMHTFAPMYRPCSHPPTGSGLVAWLHASLTAEVDVASSGVPGRTYHAERLCQALRDGLCSDRVRDQNDAVEHQLVQAVLDAHADCCDCRHHVNDPTNSSNGAAGGSFSGGPASWQSGCLVLRALPVWKTMHAGHAAASCASPARPAAKNNGCVALLDVEGAVCLAPLKAAALLRKILTSHPGLYQGAALLEQCRDDPLRHALLTSMKVPAVTWDTVLQEYLLPGMRQQSQQVRESVMGDLLDRWSSLQVSRTTTQAMRTCAFVVNRQGQLVTPRQLLAPLPELCALYSDATGVNADEGGPFPPANSRFAEHAGLLELRTALSAEELMERVVWCEVHPRCSETRKIAHRLAKYLEASADLADGNVDGRLVKALRERRWMPAAERPSDWPQRLPWMGAAEGIADQGRLYAAWEVLPLGQRYAAGCVCPLVEAPGSGLLKLLGVAERANNAQTLLKQLHAIEEWAQREGVLSSGNARFVTECLRVHVYPCLTALPNSLWMGNSFVDTNKVATSESSDFPPYLWVLPPSLQNLPMCKDIKTDFSATDIVGALSEMRSQHGKESTLDHFSLELAVGMLMRLADIVSIDESTDTVIISRSSIGSDTELFVPTVTGKLRSAHQCAYNDMPWISATELAVHLKGKTLIHKNISNDVARSVGVGGLALHVTQHATSRQTWAVPAGQSEALTTRIRNLLKDYPGDATVLKELVQNADDAGADEVHFVWDWRPHTDARESTLTSEMKHLQGPCLWAFNNARFKPADFDSLCKLGVGGKRSDTDKIGRFGVGFNSVYNFTDVPSVLSGSQLLILDPRVKHLEALGASAEKPGIKLLLDRLDLCTFEDQWVPYRGLPLGEGRHRANEMSRDYDGTLIRMPFRSRATADSRSDELSDICMDEGIARKINRELRSELDRWLLFLNHVRDIQVTILDADGSCTTPIHAHRRSLHTFDLARHTLASAGALTMPHPHTGATAAVADVLSIGSTMASAASSTGVSTSASAASCSSPARVRQQDTRLVDADDAADGVHYLRVRNQGVGIALQIRCSSIASEIHGQQHHGSGQEMGVGPAAATEVVGLSMEPDASAPPGRIFCFLPLPCSASLGVRFHVHAPFHVAQDRRSVLLDAANGLDVTGTVQHNLDLLRSAIPREMVRLLVILAAHLPAARGRSGAPHDGTTSAYFALFPRPSLPEGSPGRMLSEAFYTCMASIDYKGARLLPCRSSEGDAVPATTAGGDDRCPIHLRDGSACLTVVAATDALFTCKAAGSKAPGELYERVSACLARRGTGADVAVVDAPPDVLQGLRQAGVEVCVLEGGWLRRFLTSTAATSVAVLDASVRQTADPPTAPSSGQGRHLHLAPEEVADLLELVAHICLPSAPAEGDLARSLTGMPLLLLQGCSQAVRFDTATNAAPQAVYLVEDPVEATLLQRAPQITVHSALKEWDRRPKLRWLLEQCAIERRLQVHQLTVEALPAVLREVLPSEVQPGGGDSSSTCVAAVDMAQHELPVQVIECLWKWLQRHPVNVLQCLPGWALLPGAAAGYGPGGAATEHDAGVSVTQGRSNHHQQQQQCVLFRLHAVGTPECRLWDNSAASPALRALLQRVPGGSLLEPPPWMHTFAPMYRPCSHPPTGSGLVAWLHASLTAEVDVASSGVPGRTYHAERLCQALRDGLYSDCVRDQNDAVEHQLVQAVLDAHADCCDCRHHVNDPTNSSNGAAGGSFSGGPASWQSGCLVLRALPVWKTMHAGHAAASCASPARPAAKNNGCVALLDVEGAVCLAPLKAAALLRKILTSHPGLYQGAALLEQCRDDPLRHALLTSMKVPAVTWDTVLQEYLLPGMRQQSQQVRESVMGDLLDRWSSLQVSRTTTQAMRTCAFVVNRQGQLVTPRQLLAPLPELCALYSDATGVNADEGGPFPPANSRFAEHASLLELRTALSAEELMERVVWCEAHPRCSETRKIVHRLAKYLEASADLADGNVDGRLVKALRERRWMPAAERPSDWPQRLPWMGAAEGIADQGRLYAAWEVLPLGQRYAAGCVCPLVEAPGSGLLKLLGVAERANTQTLLKQLHAIEEWAQREAGSQAVWFDSSPELYAVSNPALLLLALVELTCF</sequence>
<dbReference type="NCBIfam" id="NF047352">
    <property type="entry name" value="P_loop_sacsin"/>
    <property type="match status" value="1"/>
</dbReference>
<feature type="domain" description="Sacsin/Nov" evidence="1">
    <location>
        <begin position="1500"/>
        <end position="1745"/>
    </location>
</feature>
<dbReference type="PANTHER" id="PTHR15600:SF42">
    <property type="entry name" value="SACSIN"/>
    <property type="match status" value="1"/>
</dbReference>